<evidence type="ECO:0000256" key="6">
    <source>
        <dbReference type="ARBA" id="ARBA00022741"/>
    </source>
</evidence>
<dbReference type="InterPro" id="IPR008909">
    <property type="entry name" value="DALR_anticod-bd"/>
</dbReference>
<evidence type="ECO:0000256" key="2">
    <source>
        <dbReference type="ARBA" id="ARBA00008226"/>
    </source>
</evidence>
<dbReference type="Gene3D" id="1.10.730.10">
    <property type="entry name" value="Isoleucyl-tRNA Synthetase, Domain 1"/>
    <property type="match status" value="1"/>
</dbReference>
<evidence type="ECO:0000256" key="5">
    <source>
        <dbReference type="ARBA" id="ARBA00022598"/>
    </source>
</evidence>
<feature type="domain" description="DALR anticodon binding" evidence="12">
    <location>
        <begin position="588"/>
        <end position="691"/>
    </location>
</feature>
<dbReference type="HAMAP" id="MF_00255">
    <property type="entry name" value="Gly_tRNA_synth_beta"/>
    <property type="match status" value="1"/>
</dbReference>
<accession>A0ABW9G870</accession>
<reference evidence="13 14" key="1">
    <citation type="journal article" date="2013" name="Int. J. Syst. Evol. Microbiol.">
        <title>Celerinatantimonas yamalensis sp. nov., a cold-adapted diazotrophic bacterium from a cold permafrost brine.</title>
        <authorList>
            <person name="Shcherbakova V."/>
            <person name="Chuvilskaya N."/>
            <person name="Rivkina E."/>
            <person name="Demidov N."/>
            <person name="Uchaeva V."/>
            <person name="Suetin S."/>
            <person name="Suzina N."/>
            <person name="Gilichinsky D."/>
        </authorList>
    </citation>
    <scope>NUCLEOTIDE SEQUENCE [LARGE SCALE GENOMIC DNA]</scope>
    <source>
        <strain evidence="13 14">C7</strain>
    </source>
</reference>
<dbReference type="NCBIfam" id="TIGR00211">
    <property type="entry name" value="glyS"/>
    <property type="match status" value="1"/>
</dbReference>
<keyword evidence="4 11" id="KW-0963">Cytoplasm</keyword>
<name>A0ABW9G870_9GAMM</name>
<evidence type="ECO:0000256" key="11">
    <source>
        <dbReference type="HAMAP-Rule" id="MF_00255"/>
    </source>
</evidence>
<sequence length="693" mass="76665">MVTDNLLIEIGTEELPPKALRQLAQAFADNISKGLDQADLAYEDLCWYAAPRRLALRVQGLAEQAADKVVEKRGPAIQAAFDADGQPTKAALGWARSNGIEVSEAQRLKTDKGEWLLHSANIQGAHVATLIPELTNEALAKLPIPKPMRWGSRSIQFIRPVHTITMLYGDKLIQGEVLGIESARTIRGHRFMGEAEFQLSHADDYVNMLDLRGKVIVDYQRRKAIIREQIEAEAARENGVADIDEALLEEVTSLVEWPVAMVGSFEEKFLNVPAEALIYTMKDNQKYFPILDQQGQLLPRFIFIANIVSKDPKQVIQGNEKVVRPRLADAEFFFKTDRKSTLASRLESLGNVVFQQKLGSLLDKSKRIAKLAALIAPQINANASHAERAALLCKTDLMSEMVMEFTDIQGTMGMYYARHDGEPEAVAQAIGEQYLPRFSGDKLPHSREGAAVAIADKLDTLAGIFSINMPPKGDKDPFALRRAALGVIRIITEQGLQLDLAPLFNAAIAAQPVSLNEQQQAAIQLQLLEFIYARMRSFYQEQGIDQSVIQAVLARAPSAPTDIEKRLKAVDHFRTLESASALAAANKRVANILAKNQQQIASELNESLFVEAEEKQLAAQLEHLSEQLSAVFAAGEYTQALNELATLRESVDAFFEKVMVMAEDPKLAANRLALLAKLRELFLKVADISLIQS</sequence>
<keyword evidence="7 11" id="KW-0067">ATP-binding</keyword>
<dbReference type="PANTHER" id="PTHR30075:SF2">
    <property type="entry name" value="GLYCINE--TRNA LIGASE, CHLOROPLASTIC_MITOCHONDRIAL 2"/>
    <property type="match status" value="1"/>
</dbReference>
<comment type="caution">
    <text evidence="13">The sequence shown here is derived from an EMBL/GenBank/DDBJ whole genome shotgun (WGS) entry which is preliminary data.</text>
</comment>
<protein>
    <recommendedName>
        <fullName evidence="11">Glycine--tRNA ligase beta subunit</fullName>
        <ecNumber evidence="11">6.1.1.14</ecNumber>
    </recommendedName>
    <alternativeName>
        <fullName evidence="11">Glycyl-tRNA synthetase beta subunit</fullName>
        <shortName evidence="11">GlyRS</shortName>
    </alternativeName>
</protein>
<comment type="subcellular location">
    <subcellularLocation>
        <location evidence="1 11">Cytoplasm</location>
    </subcellularLocation>
</comment>
<dbReference type="PROSITE" id="PS50861">
    <property type="entry name" value="AA_TRNA_LIGASE_II_GLYAB"/>
    <property type="match status" value="1"/>
</dbReference>
<dbReference type="EC" id="6.1.1.14" evidence="11"/>
<dbReference type="Pfam" id="PF05746">
    <property type="entry name" value="DALR_1"/>
    <property type="match status" value="1"/>
</dbReference>
<evidence type="ECO:0000256" key="7">
    <source>
        <dbReference type="ARBA" id="ARBA00022840"/>
    </source>
</evidence>
<evidence type="ECO:0000256" key="3">
    <source>
        <dbReference type="ARBA" id="ARBA00011209"/>
    </source>
</evidence>
<dbReference type="PANTHER" id="PTHR30075">
    <property type="entry name" value="GLYCYL-TRNA SYNTHETASE"/>
    <property type="match status" value="1"/>
</dbReference>
<dbReference type="EMBL" id="JBEQCT010000006">
    <property type="protein sequence ID" value="MFM2485881.1"/>
    <property type="molecule type" value="Genomic_DNA"/>
</dbReference>
<keyword evidence="8 11" id="KW-0648">Protein biosynthesis</keyword>
<dbReference type="Pfam" id="PF02092">
    <property type="entry name" value="tRNA_synt_2f"/>
    <property type="match status" value="1"/>
</dbReference>
<dbReference type="RefSeq" id="WP_408624143.1">
    <property type="nucleotide sequence ID" value="NZ_JBEQCT010000006.1"/>
</dbReference>
<dbReference type="GO" id="GO:0004820">
    <property type="term" value="F:glycine-tRNA ligase activity"/>
    <property type="evidence" value="ECO:0007669"/>
    <property type="project" value="UniProtKB-EC"/>
</dbReference>
<keyword evidence="14" id="KW-1185">Reference proteome</keyword>
<keyword evidence="6 11" id="KW-0547">Nucleotide-binding</keyword>
<dbReference type="SMART" id="SM00836">
    <property type="entry name" value="DALR_1"/>
    <property type="match status" value="1"/>
</dbReference>
<evidence type="ECO:0000313" key="13">
    <source>
        <dbReference type="EMBL" id="MFM2485881.1"/>
    </source>
</evidence>
<dbReference type="SUPFAM" id="SSF109604">
    <property type="entry name" value="HD-domain/PDEase-like"/>
    <property type="match status" value="1"/>
</dbReference>
<evidence type="ECO:0000256" key="8">
    <source>
        <dbReference type="ARBA" id="ARBA00022917"/>
    </source>
</evidence>
<organism evidence="13 14">
    <name type="scientific">Celerinatantimonas yamalensis</name>
    <dbReference type="NCBI Taxonomy" id="559956"/>
    <lineage>
        <taxon>Bacteria</taxon>
        <taxon>Pseudomonadati</taxon>
        <taxon>Pseudomonadota</taxon>
        <taxon>Gammaproteobacteria</taxon>
        <taxon>Celerinatantimonadaceae</taxon>
        <taxon>Celerinatantimonas</taxon>
    </lineage>
</organism>
<dbReference type="InterPro" id="IPR006194">
    <property type="entry name" value="Gly-tRNA-synth_heterodimer"/>
</dbReference>
<evidence type="ECO:0000256" key="4">
    <source>
        <dbReference type="ARBA" id="ARBA00022490"/>
    </source>
</evidence>
<dbReference type="InterPro" id="IPR015944">
    <property type="entry name" value="Gly-tRNA-synth_bsu"/>
</dbReference>
<comment type="similarity">
    <text evidence="2 11">Belongs to the class-II aminoacyl-tRNA synthetase family.</text>
</comment>
<comment type="subunit">
    <text evidence="3 11">Tetramer of two alpha and two beta subunits.</text>
</comment>
<proteinExistence type="inferred from homology"/>
<comment type="catalytic activity">
    <reaction evidence="10 11">
        <text>tRNA(Gly) + glycine + ATP = glycyl-tRNA(Gly) + AMP + diphosphate</text>
        <dbReference type="Rhea" id="RHEA:16013"/>
        <dbReference type="Rhea" id="RHEA-COMP:9664"/>
        <dbReference type="Rhea" id="RHEA-COMP:9683"/>
        <dbReference type="ChEBI" id="CHEBI:30616"/>
        <dbReference type="ChEBI" id="CHEBI:33019"/>
        <dbReference type="ChEBI" id="CHEBI:57305"/>
        <dbReference type="ChEBI" id="CHEBI:78442"/>
        <dbReference type="ChEBI" id="CHEBI:78522"/>
        <dbReference type="ChEBI" id="CHEBI:456215"/>
        <dbReference type="EC" id="6.1.1.14"/>
    </reaction>
</comment>
<evidence type="ECO:0000256" key="1">
    <source>
        <dbReference type="ARBA" id="ARBA00004496"/>
    </source>
</evidence>
<keyword evidence="5 11" id="KW-0436">Ligase</keyword>
<keyword evidence="9 11" id="KW-0030">Aminoacyl-tRNA synthetase</keyword>
<dbReference type="PRINTS" id="PR01045">
    <property type="entry name" value="TRNASYNTHGB"/>
</dbReference>
<gene>
    <name evidence="11 13" type="primary">glyS</name>
    <name evidence="13" type="ORF">ABUE30_12585</name>
</gene>
<dbReference type="Proteomes" id="UP001629953">
    <property type="component" value="Unassembled WGS sequence"/>
</dbReference>
<evidence type="ECO:0000259" key="12">
    <source>
        <dbReference type="SMART" id="SM00836"/>
    </source>
</evidence>
<evidence type="ECO:0000313" key="14">
    <source>
        <dbReference type="Proteomes" id="UP001629953"/>
    </source>
</evidence>
<evidence type="ECO:0000256" key="10">
    <source>
        <dbReference type="ARBA" id="ARBA00047937"/>
    </source>
</evidence>
<evidence type="ECO:0000256" key="9">
    <source>
        <dbReference type="ARBA" id="ARBA00023146"/>
    </source>
</evidence>